<dbReference type="GO" id="GO:0008897">
    <property type="term" value="F:holo-[acyl-carrier-protein] synthase activity"/>
    <property type="evidence" value="ECO:0007669"/>
    <property type="project" value="InterPro"/>
</dbReference>
<evidence type="ECO:0000256" key="5">
    <source>
        <dbReference type="ARBA" id="ARBA00019087"/>
    </source>
</evidence>
<dbReference type="PANTHER" id="PTHR38096">
    <property type="entry name" value="ENTEROBACTIN SYNTHASE COMPONENT D"/>
    <property type="match status" value="1"/>
</dbReference>
<keyword evidence="13" id="KW-0479">Metal-binding</keyword>
<gene>
    <name evidence="16" type="ORF">ABS648_22370</name>
</gene>
<evidence type="ECO:0000256" key="13">
    <source>
        <dbReference type="PIRSR" id="PIRSR603542-2"/>
    </source>
</evidence>
<sequence>MTPALPAFCTPLESAWPFATQLPGIALRACRFDPAQLAEQDFARCAIIAPATIQRSVAKRRGEYLAGRLCARAALLALTGRGEVPATGEDRAPIWPAGVSGSITHGAGWAMALVARKGDWRGLGLDMEQRLEPERALRLAEEILTPAELQRLALLPAEAQAERVTLTFSLKESLFKALYPLVGKRFYFHDAELLSVDGTTQTARLRLLIDLAGEWMTGCELEGHFQLYDDRLLSLVAVR</sequence>
<comment type="pathway">
    <text evidence="2">Siderophore biosynthesis; enterobactin biosynthesis.</text>
</comment>
<comment type="subunit">
    <text evidence="4">EntB, EntD, EntE, and EntF form a multienzyme complex called enterobactin synthase.</text>
</comment>
<dbReference type="Gene3D" id="3.90.470.20">
    <property type="entry name" value="4'-phosphopantetheinyl transferase domain"/>
    <property type="match status" value="1"/>
</dbReference>
<keyword evidence="13" id="KW-0460">Magnesium</keyword>
<reference evidence="16" key="1">
    <citation type="submission" date="2023-08" db="EMBL/GenBank/DDBJ databases">
        <title>Increased levels of nutrients transform a symbiont into a lethal pathobiont.</title>
        <authorList>
            <person name="Lachnit T."/>
            <person name="Ulrich L."/>
            <person name="Willmer F.M."/>
            <person name="Hasenbein T."/>
            <person name="Steiner L.X."/>
            <person name="Wolters M."/>
            <person name="Herbst E.M."/>
            <person name="Deines P."/>
        </authorList>
    </citation>
    <scope>NUCLEOTIDE SEQUENCE</scope>
    <source>
        <strain evidence="16">T3</strain>
    </source>
</reference>
<dbReference type="GO" id="GO:0000287">
    <property type="term" value="F:magnesium ion binding"/>
    <property type="evidence" value="ECO:0007669"/>
    <property type="project" value="InterPro"/>
</dbReference>
<feature type="domain" description="4'-phosphopantetheinyl transferase N-terminal" evidence="15">
    <location>
        <begin position="51"/>
        <end position="115"/>
    </location>
</feature>
<organism evidence="16">
    <name type="scientific">Pseudomonas solani</name>
    <dbReference type="NCBI Taxonomy" id="2731552"/>
    <lineage>
        <taxon>Bacteria</taxon>
        <taxon>Pseudomonadati</taxon>
        <taxon>Pseudomonadota</taxon>
        <taxon>Gammaproteobacteria</taxon>
        <taxon>Pseudomonadales</taxon>
        <taxon>Pseudomonadaceae</taxon>
        <taxon>Pseudomonas</taxon>
    </lineage>
</organism>
<dbReference type="Pfam" id="PF17837">
    <property type="entry name" value="4PPT_N"/>
    <property type="match status" value="1"/>
</dbReference>
<comment type="function">
    <text evidence="1">Involved in the biosynthesis of the siderophore enterobactin (enterochelin), which is a macrocyclic trimeric lactone of N-(2,3-dihydroxybenzoyl)-serine. The serine trilactone serves as a scaffolding for the three catechol functionalities that provide hexadentate coordination for the tightly ligated iron(2+) atoms. Plays an essential role in the assembly of the enterobactin by catalyzing the transfer of the 4'-phosphopantetheine (Ppant) moiety from coenzyme A to the apo-domains of both EntB (ArCP domain) and EntF (PCP domain) to yield their holo-forms which make them competent for the activation of 2,3-dihydroxybenzoate (DHB) and L-serine, respectively.</text>
</comment>
<evidence type="ECO:0000256" key="8">
    <source>
        <dbReference type="ARBA" id="ARBA00029894"/>
    </source>
</evidence>
<feature type="binding site" evidence="12">
    <location>
        <position position="68"/>
    </location>
    <ligand>
        <name>CoA</name>
        <dbReference type="ChEBI" id="CHEBI:57287"/>
    </ligand>
</feature>
<evidence type="ECO:0000256" key="4">
    <source>
        <dbReference type="ARBA" id="ARBA00011503"/>
    </source>
</evidence>
<dbReference type="PRINTS" id="PR01399">
    <property type="entry name" value="ENTSNTHTASED"/>
</dbReference>
<feature type="binding site" evidence="12">
    <location>
        <begin position="104"/>
        <end position="105"/>
    </location>
    <ligand>
        <name>CoA</name>
        <dbReference type="ChEBI" id="CHEBI:57287"/>
    </ligand>
</feature>
<dbReference type="GO" id="GO:0009366">
    <property type="term" value="C:enterobactin synthetase complex"/>
    <property type="evidence" value="ECO:0007669"/>
    <property type="project" value="InterPro"/>
</dbReference>
<keyword evidence="6 16" id="KW-0808">Transferase</keyword>
<feature type="binding site" evidence="12">
    <location>
        <position position="172"/>
    </location>
    <ligand>
        <name>CoA</name>
        <dbReference type="ChEBI" id="CHEBI:57287"/>
    </ligand>
</feature>
<protein>
    <recommendedName>
        <fullName evidence="5">Enterobactin synthase component D</fullName>
    </recommendedName>
    <alternativeName>
        <fullName evidence="8">4'-phosphopantetheinyl transferase EntD</fullName>
    </alternativeName>
    <alternativeName>
        <fullName evidence="9">Enterochelin synthase D</fullName>
    </alternativeName>
</protein>
<dbReference type="RefSeq" id="WP_043246666.1">
    <property type="nucleotide sequence ID" value="NZ_CP158373.1"/>
</dbReference>
<evidence type="ECO:0000256" key="3">
    <source>
        <dbReference type="ARBA" id="ARBA00008342"/>
    </source>
</evidence>
<feature type="binding site" evidence="12">
    <location>
        <position position="176"/>
    </location>
    <ligand>
        <name>CoA</name>
        <dbReference type="ChEBI" id="CHEBI:57287"/>
    </ligand>
</feature>
<dbReference type="AlphaFoldDB" id="A0AAU7XYP7"/>
<evidence type="ECO:0000256" key="2">
    <source>
        <dbReference type="ARBA" id="ARBA00004993"/>
    </source>
</evidence>
<comment type="catalytic activity">
    <reaction evidence="11">
        <text>apo-[peptidyl-carrier protein] + CoA = holo-[peptidyl-carrier protein] + adenosine 3',5'-bisphosphate + H(+)</text>
        <dbReference type="Rhea" id="RHEA:46228"/>
        <dbReference type="Rhea" id="RHEA-COMP:11479"/>
        <dbReference type="Rhea" id="RHEA-COMP:11480"/>
        <dbReference type="ChEBI" id="CHEBI:15378"/>
        <dbReference type="ChEBI" id="CHEBI:29999"/>
        <dbReference type="ChEBI" id="CHEBI:57287"/>
        <dbReference type="ChEBI" id="CHEBI:58343"/>
        <dbReference type="ChEBI" id="CHEBI:64479"/>
    </reaction>
</comment>
<dbReference type="PANTHER" id="PTHR38096:SF1">
    <property type="entry name" value="ENTEROBACTIN SYNTHASE COMPONENT D"/>
    <property type="match status" value="1"/>
</dbReference>
<dbReference type="GO" id="GO:0009239">
    <property type="term" value="P:enterobactin biosynthetic process"/>
    <property type="evidence" value="ECO:0007669"/>
    <property type="project" value="UniProtKB-KW"/>
</dbReference>
<evidence type="ECO:0000256" key="10">
    <source>
        <dbReference type="ARBA" id="ARBA00049176"/>
    </source>
</evidence>
<comment type="cofactor">
    <cofactor evidence="13">
        <name>Mg(2+)</name>
        <dbReference type="ChEBI" id="CHEBI:18420"/>
    </cofactor>
</comment>
<dbReference type="InterPro" id="IPR037143">
    <property type="entry name" value="4-PPantetheinyl_Trfase_dom_sf"/>
</dbReference>
<evidence type="ECO:0000256" key="11">
    <source>
        <dbReference type="ARBA" id="ARBA00049191"/>
    </source>
</evidence>
<evidence type="ECO:0000259" key="15">
    <source>
        <dbReference type="Pfam" id="PF17837"/>
    </source>
</evidence>
<evidence type="ECO:0000256" key="7">
    <source>
        <dbReference type="ARBA" id="ARBA00023191"/>
    </source>
</evidence>
<dbReference type="InterPro" id="IPR041354">
    <property type="entry name" value="4PPT_N"/>
</dbReference>
<evidence type="ECO:0000256" key="1">
    <source>
        <dbReference type="ARBA" id="ARBA00003937"/>
    </source>
</evidence>
<accession>A0AAU7XYP7</accession>
<dbReference type="EMBL" id="CP158373">
    <property type="protein sequence ID" value="XBY62674.1"/>
    <property type="molecule type" value="Genomic_DNA"/>
</dbReference>
<dbReference type="InterPro" id="IPR008278">
    <property type="entry name" value="4-PPantetheinyl_Trfase_dom"/>
</dbReference>
<evidence type="ECO:0000256" key="12">
    <source>
        <dbReference type="PIRSR" id="PIRSR603542-1"/>
    </source>
</evidence>
<feature type="binding site" evidence="12">
    <location>
        <position position="60"/>
    </location>
    <ligand>
        <name>CoA</name>
        <dbReference type="ChEBI" id="CHEBI:57287"/>
    </ligand>
</feature>
<comment type="similarity">
    <text evidence="3">Belongs to the P-Pant transferase superfamily. EntD family.</text>
</comment>
<feature type="binding site" evidence="13">
    <location>
        <position position="126"/>
    </location>
    <ligand>
        <name>Mg(2+)</name>
        <dbReference type="ChEBI" id="CHEBI:18420"/>
    </ligand>
</feature>
<feature type="domain" description="4'-phosphopantetheinyl transferase" evidence="14">
    <location>
        <begin position="122"/>
        <end position="205"/>
    </location>
</feature>
<dbReference type="InterPro" id="IPR003542">
    <property type="entry name" value="Enbac_synth_compD-like"/>
</dbReference>
<dbReference type="Pfam" id="PF01648">
    <property type="entry name" value="ACPS"/>
    <property type="match status" value="1"/>
</dbReference>
<dbReference type="SUPFAM" id="SSF56214">
    <property type="entry name" value="4'-phosphopantetheinyl transferase"/>
    <property type="match status" value="1"/>
</dbReference>
<evidence type="ECO:0000259" key="14">
    <source>
        <dbReference type="Pfam" id="PF01648"/>
    </source>
</evidence>
<feature type="binding site" evidence="12">
    <location>
        <position position="126"/>
    </location>
    <ligand>
        <name>CoA</name>
        <dbReference type="ChEBI" id="CHEBI:57287"/>
    </ligand>
</feature>
<comment type="catalytic activity">
    <reaction evidence="10">
        <text>apo-[aryl-carrier protein] + CoA = holo-[aryl-carrier protein] + adenosine 3',5'-bisphosphate + H(+)</text>
        <dbReference type="Rhea" id="RHEA:48404"/>
        <dbReference type="Rhea" id="RHEA-COMP:15903"/>
        <dbReference type="Rhea" id="RHEA-COMP:17557"/>
        <dbReference type="ChEBI" id="CHEBI:15378"/>
        <dbReference type="ChEBI" id="CHEBI:29999"/>
        <dbReference type="ChEBI" id="CHEBI:57287"/>
        <dbReference type="ChEBI" id="CHEBI:58343"/>
        <dbReference type="ChEBI" id="CHEBI:64479"/>
    </reaction>
</comment>
<evidence type="ECO:0000256" key="9">
    <source>
        <dbReference type="ARBA" id="ARBA00031996"/>
    </source>
</evidence>
<dbReference type="GO" id="GO:0005886">
    <property type="term" value="C:plasma membrane"/>
    <property type="evidence" value="ECO:0007669"/>
    <property type="project" value="TreeGrafter"/>
</dbReference>
<proteinExistence type="inferred from homology"/>
<name>A0AAU7XYP7_9PSED</name>
<keyword evidence="7" id="KW-0259">Enterobactin biosynthesis</keyword>
<evidence type="ECO:0000256" key="6">
    <source>
        <dbReference type="ARBA" id="ARBA00022679"/>
    </source>
</evidence>
<feature type="binding site" evidence="13">
    <location>
        <position position="128"/>
    </location>
    <ligand>
        <name>Mg(2+)</name>
        <dbReference type="ChEBI" id="CHEBI:18420"/>
    </ligand>
</feature>
<evidence type="ECO:0000313" key="16">
    <source>
        <dbReference type="EMBL" id="XBY62674.1"/>
    </source>
</evidence>